<feature type="region of interest" description="Disordered" evidence="1">
    <location>
        <begin position="36"/>
        <end position="63"/>
    </location>
</feature>
<dbReference type="Proteomes" id="UP000775213">
    <property type="component" value="Unassembled WGS sequence"/>
</dbReference>
<evidence type="ECO:0000259" key="2">
    <source>
        <dbReference type="Pfam" id="PF07223"/>
    </source>
</evidence>
<comment type="caution">
    <text evidence="3">The sequence shown here is derived from an EMBL/GenBank/DDBJ whole genome shotgun (WGS) entry which is preliminary data.</text>
</comment>
<accession>A0AAV7H657</accession>
<feature type="region of interest" description="Disordered" evidence="1">
    <location>
        <begin position="303"/>
        <end position="343"/>
    </location>
</feature>
<evidence type="ECO:0000256" key="1">
    <source>
        <dbReference type="SAM" id="MobiDB-lite"/>
    </source>
</evidence>
<feature type="region of interest" description="Disordered" evidence="1">
    <location>
        <begin position="166"/>
        <end position="187"/>
    </location>
</feature>
<feature type="compositionally biased region" description="Low complexity" evidence="1">
    <location>
        <begin position="313"/>
        <end position="337"/>
    </location>
</feature>
<organism evidence="3 4">
    <name type="scientific">Dendrobium chrysotoxum</name>
    <name type="common">Orchid</name>
    <dbReference type="NCBI Taxonomy" id="161865"/>
    <lineage>
        <taxon>Eukaryota</taxon>
        <taxon>Viridiplantae</taxon>
        <taxon>Streptophyta</taxon>
        <taxon>Embryophyta</taxon>
        <taxon>Tracheophyta</taxon>
        <taxon>Spermatophyta</taxon>
        <taxon>Magnoliopsida</taxon>
        <taxon>Liliopsida</taxon>
        <taxon>Asparagales</taxon>
        <taxon>Orchidaceae</taxon>
        <taxon>Epidendroideae</taxon>
        <taxon>Malaxideae</taxon>
        <taxon>Dendrobiinae</taxon>
        <taxon>Dendrobium</taxon>
    </lineage>
</organism>
<gene>
    <name evidence="3" type="ORF">IEQ34_007228</name>
</gene>
<dbReference type="AlphaFoldDB" id="A0AAV7H657"/>
<feature type="compositionally biased region" description="Basic and acidic residues" evidence="1">
    <location>
        <begin position="41"/>
        <end position="55"/>
    </location>
</feature>
<dbReference type="PANTHER" id="PTHR31805:SF16">
    <property type="entry name" value="FORMIN-LIKE PROTEIN (DUF1421)"/>
    <property type="match status" value="1"/>
</dbReference>
<dbReference type="EMBL" id="JAGFBR010000007">
    <property type="protein sequence ID" value="KAH0464442.1"/>
    <property type="molecule type" value="Genomic_DNA"/>
</dbReference>
<feature type="compositionally biased region" description="Polar residues" evidence="1">
    <location>
        <begin position="166"/>
        <end position="184"/>
    </location>
</feature>
<proteinExistence type="predicted"/>
<sequence length="517" mass="57102">MASGGSATRSASARSFDFGSDDVLCSYDDYTPQMDAAVNGKRSDSPAKDLHESRVGRPLTNRFGQPEEYAREDVISAVEKCMKTYSDNLTRNLEGISGRLTQLELYCFKLERSIGEFRADMVHEQSEANLKLKSLEKHVHEVHRSVQIIRDKQELSETQKELAKLQLSQKEPTNSSHSPKSTDGVTAAATEIKAHTDDKDTSNLQLALALPRQTAPIPDQNQQYKELPIQQPAPTSLTVPPQDRYILNQGNSYYTSLQPLPLEQQSQNLQSELHYAQQRTQMHDLSNQAPANQQVNVAPNLLAQQPPFPQYHPQWSQPMQPQEPSSQSQAPRPQNPSTYARYSSNQPANTIQAEAYQGSSIAPPSPYIAVPQSSGYGVSGSSISHLPSHLNMQRQPLPQASQISFGPPPLVKTGYIGTNTYPSQSNMPGYNAFYVIDGSRAPHPRHQPNNNVAAPQMLNNHPYGEMIEKAINMGYPRDQVVGVVQGMGESGQPLDLNTLLDRLNAIASGGMRRPWSG</sequence>
<dbReference type="PANTHER" id="PTHR31805">
    <property type="entry name" value="RECEPTOR-LIKE KINASE, PUTATIVE (DUF1421)-RELATED"/>
    <property type="match status" value="1"/>
</dbReference>
<protein>
    <recommendedName>
        <fullName evidence="2">DUF1421 domain-containing protein</fullName>
    </recommendedName>
</protein>
<evidence type="ECO:0000313" key="4">
    <source>
        <dbReference type="Proteomes" id="UP000775213"/>
    </source>
</evidence>
<feature type="domain" description="DUF1421" evidence="2">
    <location>
        <begin position="463"/>
        <end position="505"/>
    </location>
</feature>
<reference evidence="3 4" key="1">
    <citation type="journal article" date="2021" name="Hortic Res">
        <title>Chromosome-scale assembly of the Dendrobium chrysotoxum genome enhances the understanding of orchid evolution.</title>
        <authorList>
            <person name="Zhang Y."/>
            <person name="Zhang G.Q."/>
            <person name="Zhang D."/>
            <person name="Liu X.D."/>
            <person name="Xu X.Y."/>
            <person name="Sun W.H."/>
            <person name="Yu X."/>
            <person name="Zhu X."/>
            <person name="Wang Z.W."/>
            <person name="Zhao X."/>
            <person name="Zhong W.Y."/>
            <person name="Chen H."/>
            <person name="Yin W.L."/>
            <person name="Huang T."/>
            <person name="Niu S.C."/>
            <person name="Liu Z.J."/>
        </authorList>
    </citation>
    <scope>NUCLEOTIDE SEQUENCE [LARGE SCALE GENOMIC DNA]</scope>
    <source>
        <strain evidence="3">Lindl</strain>
    </source>
</reference>
<evidence type="ECO:0000313" key="3">
    <source>
        <dbReference type="EMBL" id="KAH0464442.1"/>
    </source>
</evidence>
<name>A0AAV7H657_DENCH</name>
<dbReference type="Pfam" id="PF07223">
    <property type="entry name" value="DUF1421"/>
    <property type="match status" value="1"/>
</dbReference>
<keyword evidence="4" id="KW-1185">Reference proteome</keyword>
<dbReference type="InterPro" id="IPR010820">
    <property type="entry name" value="DUF1421"/>
</dbReference>